<name>A0A9P4PXF7_9PEZI</name>
<evidence type="ECO:0000313" key="3">
    <source>
        <dbReference type="Proteomes" id="UP000799441"/>
    </source>
</evidence>
<proteinExistence type="predicted"/>
<dbReference type="PANTHER" id="PTHR47534:SF3">
    <property type="entry name" value="ALCOHOL DEHYDROGENASE-LIKE C-TERMINAL DOMAIN-CONTAINING PROTEIN"/>
    <property type="match status" value="1"/>
</dbReference>
<protein>
    <recommendedName>
        <fullName evidence="4">NAD(P)-binding protein</fullName>
    </recommendedName>
</protein>
<dbReference type="AlphaFoldDB" id="A0A9P4PXF7"/>
<evidence type="ECO:0000256" key="1">
    <source>
        <dbReference type="ARBA" id="ARBA00023002"/>
    </source>
</evidence>
<reference evidence="2" key="1">
    <citation type="journal article" date="2020" name="Stud. Mycol.">
        <title>101 Dothideomycetes genomes: a test case for predicting lifestyles and emergence of pathogens.</title>
        <authorList>
            <person name="Haridas S."/>
            <person name="Albert R."/>
            <person name="Binder M."/>
            <person name="Bloem J."/>
            <person name="Labutti K."/>
            <person name="Salamov A."/>
            <person name="Andreopoulos B."/>
            <person name="Baker S."/>
            <person name="Barry K."/>
            <person name="Bills G."/>
            <person name="Bluhm B."/>
            <person name="Cannon C."/>
            <person name="Castanera R."/>
            <person name="Culley D."/>
            <person name="Daum C."/>
            <person name="Ezra D."/>
            <person name="Gonzalez J."/>
            <person name="Henrissat B."/>
            <person name="Kuo A."/>
            <person name="Liang C."/>
            <person name="Lipzen A."/>
            <person name="Lutzoni F."/>
            <person name="Magnuson J."/>
            <person name="Mondo S."/>
            <person name="Nolan M."/>
            <person name="Ohm R."/>
            <person name="Pangilinan J."/>
            <person name="Park H.-J."/>
            <person name="Ramirez L."/>
            <person name="Alfaro M."/>
            <person name="Sun H."/>
            <person name="Tritt A."/>
            <person name="Yoshinaga Y."/>
            <person name="Zwiers L.-H."/>
            <person name="Turgeon B."/>
            <person name="Goodwin S."/>
            <person name="Spatafora J."/>
            <person name="Crous P."/>
            <person name="Grigoriev I."/>
        </authorList>
    </citation>
    <scope>NUCLEOTIDE SEQUENCE</scope>
    <source>
        <strain evidence="2">CBS 116435</strain>
    </source>
</reference>
<dbReference type="GO" id="GO:0016491">
    <property type="term" value="F:oxidoreductase activity"/>
    <property type="evidence" value="ECO:0007669"/>
    <property type="project" value="UniProtKB-KW"/>
</dbReference>
<dbReference type="OrthoDB" id="2898509at2759"/>
<evidence type="ECO:0000313" key="2">
    <source>
        <dbReference type="EMBL" id="KAF2716718.1"/>
    </source>
</evidence>
<sequence length="339" mass="36950">MVTLDVIESSNDRIASSLQAGLVAVFVGGTNGVGETTVRQFARYASQPRVYIVGRSQEAGERIVAECKAVNPDGTFVFLKRETALMRDVDGICNELIEKEEAINLLFLTVGTLQIGIKTEEGLHYPAALTIYARNHFISRLLPQIRQAKRLRRVISVYGATFEGQISMLDFQGWKLFRPQMQAHEASITTLALEAHRREAPEVSFVHNFPGAVESGIGRGSIGWLMRTLKTIFAILGPLVHIPLEEAGNRHLFLCTSARYSVGPNDMTGGVPLLEHLTLARGTDGQVGSGVYSIDANGESASPTVEKLLAQLRDKGMVDRIMDTIQSDIKTAIAASASQ</sequence>
<evidence type="ECO:0008006" key="4">
    <source>
        <dbReference type="Google" id="ProtNLM"/>
    </source>
</evidence>
<dbReference type="PANTHER" id="PTHR47534">
    <property type="entry name" value="YALI0E05731P"/>
    <property type="match status" value="1"/>
</dbReference>
<dbReference type="SUPFAM" id="SSF51735">
    <property type="entry name" value="NAD(P)-binding Rossmann-fold domains"/>
    <property type="match status" value="1"/>
</dbReference>
<dbReference type="InterPro" id="IPR036291">
    <property type="entry name" value="NAD(P)-bd_dom_sf"/>
</dbReference>
<gene>
    <name evidence="2" type="ORF">K431DRAFT_256998</name>
</gene>
<accession>A0A9P4PXF7</accession>
<organism evidence="2 3">
    <name type="scientific">Polychaeton citri CBS 116435</name>
    <dbReference type="NCBI Taxonomy" id="1314669"/>
    <lineage>
        <taxon>Eukaryota</taxon>
        <taxon>Fungi</taxon>
        <taxon>Dikarya</taxon>
        <taxon>Ascomycota</taxon>
        <taxon>Pezizomycotina</taxon>
        <taxon>Dothideomycetes</taxon>
        <taxon>Dothideomycetidae</taxon>
        <taxon>Capnodiales</taxon>
        <taxon>Capnodiaceae</taxon>
        <taxon>Polychaeton</taxon>
    </lineage>
</organism>
<dbReference type="EMBL" id="MU003864">
    <property type="protein sequence ID" value="KAF2716718.1"/>
    <property type="molecule type" value="Genomic_DNA"/>
</dbReference>
<keyword evidence="3" id="KW-1185">Reference proteome</keyword>
<keyword evidence="1" id="KW-0560">Oxidoreductase</keyword>
<dbReference type="Proteomes" id="UP000799441">
    <property type="component" value="Unassembled WGS sequence"/>
</dbReference>
<comment type="caution">
    <text evidence="2">The sequence shown here is derived from an EMBL/GenBank/DDBJ whole genome shotgun (WGS) entry which is preliminary data.</text>
</comment>
<dbReference type="Gene3D" id="3.40.50.720">
    <property type="entry name" value="NAD(P)-binding Rossmann-like Domain"/>
    <property type="match status" value="1"/>
</dbReference>
<dbReference type="InterPro" id="IPR052228">
    <property type="entry name" value="Sec_Metab_Biosynth_Oxidored"/>
</dbReference>